<dbReference type="Proteomes" id="UP000287651">
    <property type="component" value="Unassembled WGS sequence"/>
</dbReference>
<evidence type="ECO:0000256" key="3">
    <source>
        <dbReference type="PROSITE-ProRule" id="PRU00221"/>
    </source>
</evidence>
<gene>
    <name evidence="4" type="ORF">B296_00025082</name>
    <name evidence="5" type="ORF">BHM03_00011162</name>
</gene>
<dbReference type="InterPro" id="IPR036322">
    <property type="entry name" value="WD40_repeat_dom_sf"/>
</dbReference>
<dbReference type="PROSITE" id="PS50082">
    <property type="entry name" value="WD_REPEATS_2"/>
    <property type="match status" value="1"/>
</dbReference>
<dbReference type="InterPro" id="IPR001680">
    <property type="entry name" value="WD40_rpt"/>
</dbReference>
<dbReference type="PANTHER" id="PTHR22850">
    <property type="entry name" value="WD40 REPEAT FAMILY"/>
    <property type="match status" value="1"/>
</dbReference>
<reference evidence="4" key="3">
    <citation type="submission" date="2018-09" db="EMBL/GenBank/DDBJ databases">
        <authorList>
            <person name="Harrison J."/>
            <person name="Moore K.A."/>
            <person name="Paszkiewicz K."/>
            <person name="Jones T."/>
            <person name="Grant M."/>
            <person name="Ambacheew D."/>
            <person name="Muzemil S."/>
            <person name="Studholme D."/>
        </authorList>
    </citation>
    <scope>NUCLEOTIDE SEQUENCE</scope>
</reference>
<name>A0A426ZWW3_ENSVE</name>
<keyword evidence="1 3" id="KW-0853">WD repeat</keyword>
<evidence type="ECO:0000313" key="4">
    <source>
        <dbReference type="EMBL" id="RRT68442.1"/>
    </source>
</evidence>
<dbReference type="SMART" id="SM00320">
    <property type="entry name" value="WD40"/>
    <property type="match status" value="3"/>
</dbReference>
<reference evidence="5" key="2">
    <citation type="journal article" date="2018" name="Data Brief">
        <title>Genome sequence data from 17 accessions of Ensete ventricosum, a staple food crop for millions in Ethiopia.</title>
        <authorList>
            <person name="Yemataw Z."/>
            <person name="Muzemil S."/>
            <person name="Ambachew D."/>
            <person name="Tripathi L."/>
            <person name="Tesfaye K."/>
            <person name="Chala A."/>
            <person name="Farbos A."/>
            <person name="O'Neill P."/>
            <person name="Moore K."/>
            <person name="Grant M."/>
            <person name="Studholme D.J."/>
        </authorList>
    </citation>
    <scope>NUCLEOTIDE SEQUENCE [LARGE SCALE GENOMIC DNA]</scope>
    <source>
        <tissue evidence="5">Leaf</tissue>
    </source>
</reference>
<dbReference type="EMBL" id="KV875644">
    <property type="protein sequence ID" value="RZR72204.1"/>
    <property type="molecule type" value="Genomic_DNA"/>
</dbReference>
<keyword evidence="2" id="KW-0677">Repeat</keyword>
<accession>A0A426ZWW3</accession>
<dbReference type="AlphaFoldDB" id="A0A426ZWW3"/>
<organism evidence="4 6">
    <name type="scientific">Ensete ventricosum</name>
    <name type="common">Abyssinian banana</name>
    <name type="synonym">Musa ensete</name>
    <dbReference type="NCBI Taxonomy" id="4639"/>
    <lineage>
        <taxon>Eukaryota</taxon>
        <taxon>Viridiplantae</taxon>
        <taxon>Streptophyta</taxon>
        <taxon>Embryophyta</taxon>
        <taxon>Tracheophyta</taxon>
        <taxon>Spermatophyta</taxon>
        <taxon>Magnoliopsida</taxon>
        <taxon>Liliopsida</taxon>
        <taxon>Zingiberales</taxon>
        <taxon>Musaceae</taxon>
        <taxon>Ensete</taxon>
    </lineage>
</organism>
<dbReference type="InterPro" id="IPR015943">
    <property type="entry name" value="WD40/YVTN_repeat-like_dom_sf"/>
</dbReference>
<feature type="repeat" description="WD" evidence="3">
    <location>
        <begin position="66"/>
        <end position="108"/>
    </location>
</feature>
<sequence>MLYDYVQVRIVQQINHDGEVNRARYMPQNPSIIATKTVSGEVYVFDSSTHPLKAPVYGACNPDLRLRGHLSEGYGLSWSHFKQGHLLSGSDDAQICLWDTNATPENKALDALQIFKVTVSRVFVHDGVVEDVAWHLKHEDHFGSVGDDCRLHYWDARTPSNEPVTSVIAHQGGVSRLIHKAAN</sequence>
<dbReference type="EMBL" id="AMZH03004697">
    <property type="protein sequence ID" value="RRT68442.1"/>
    <property type="molecule type" value="Genomic_DNA"/>
</dbReference>
<dbReference type="Proteomes" id="UP000290560">
    <property type="component" value="Unassembled WGS sequence"/>
</dbReference>
<evidence type="ECO:0000313" key="5">
    <source>
        <dbReference type="EMBL" id="RZR72204.1"/>
    </source>
</evidence>
<evidence type="ECO:0000256" key="1">
    <source>
        <dbReference type="ARBA" id="ARBA00022574"/>
    </source>
</evidence>
<dbReference type="SUPFAM" id="SSF50978">
    <property type="entry name" value="WD40 repeat-like"/>
    <property type="match status" value="1"/>
</dbReference>
<protein>
    <submittedName>
        <fullName evidence="4">Uncharacterized protein</fullName>
    </submittedName>
</protein>
<reference evidence="4 6" key="1">
    <citation type="journal article" date="2014" name="Agronomy (Basel)">
        <title>A Draft Genome Sequence for Ensete ventricosum, the Drought-Tolerant Tree Against Hunger.</title>
        <authorList>
            <person name="Harrison J."/>
            <person name="Moore K.A."/>
            <person name="Paszkiewicz K."/>
            <person name="Jones T."/>
            <person name="Grant M."/>
            <person name="Ambacheew D."/>
            <person name="Muzemil S."/>
            <person name="Studholme D.J."/>
        </authorList>
    </citation>
    <scope>NUCLEOTIDE SEQUENCE [LARGE SCALE GENOMIC DNA]</scope>
</reference>
<evidence type="ECO:0000313" key="6">
    <source>
        <dbReference type="Proteomes" id="UP000287651"/>
    </source>
</evidence>
<proteinExistence type="predicted"/>
<dbReference type="InterPro" id="IPR050459">
    <property type="entry name" value="WD_repeat_RBAP46/RBAP48/MSI1"/>
</dbReference>
<evidence type="ECO:0000256" key="2">
    <source>
        <dbReference type="ARBA" id="ARBA00022737"/>
    </source>
</evidence>
<dbReference type="Gene3D" id="2.130.10.10">
    <property type="entry name" value="YVTN repeat-like/Quinoprotein amine dehydrogenase"/>
    <property type="match status" value="1"/>
</dbReference>